<proteinExistence type="inferred from homology"/>
<feature type="domain" description="Helicase C-terminal" evidence="10">
    <location>
        <begin position="472"/>
        <end position="617"/>
    </location>
</feature>
<feature type="compositionally biased region" description="Basic and acidic residues" evidence="8">
    <location>
        <begin position="684"/>
        <end position="698"/>
    </location>
</feature>
<dbReference type="InterPro" id="IPR014014">
    <property type="entry name" value="RNA_helicase_DEAD_Q_motif"/>
</dbReference>
<keyword evidence="5" id="KW-0067">ATP-binding</keyword>
<comment type="similarity">
    <text evidence="6">Belongs to the DEAD box helicase family. DDX46/PRP5 subfamily.</text>
</comment>
<dbReference type="Pfam" id="PF00271">
    <property type="entry name" value="Helicase_C"/>
    <property type="match status" value="1"/>
</dbReference>
<dbReference type="CDD" id="cd18787">
    <property type="entry name" value="SF2_C_DEAD"/>
    <property type="match status" value="1"/>
</dbReference>
<dbReference type="Pfam" id="PF23469">
    <property type="entry name" value="KH_12"/>
    <property type="match status" value="1"/>
</dbReference>
<feature type="domain" description="Helicase ATP-binding" evidence="9">
    <location>
        <begin position="266"/>
        <end position="444"/>
    </location>
</feature>
<evidence type="ECO:0000259" key="10">
    <source>
        <dbReference type="PROSITE" id="PS51194"/>
    </source>
</evidence>
<accession>A0A7S2R7I9</accession>
<dbReference type="Gene3D" id="3.40.50.300">
    <property type="entry name" value="P-loop containing nucleotide triphosphate hydrolases"/>
    <property type="match status" value="2"/>
</dbReference>
<dbReference type="PROSITE" id="PS51195">
    <property type="entry name" value="Q_MOTIF"/>
    <property type="match status" value="1"/>
</dbReference>
<dbReference type="AlphaFoldDB" id="A0A7S2R7I9"/>
<feature type="domain" description="DEAD-box RNA helicase Q" evidence="11">
    <location>
        <begin position="235"/>
        <end position="263"/>
    </location>
</feature>
<reference evidence="12" key="1">
    <citation type="submission" date="2021-01" db="EMBL/GenBank/DDBJ databases">
        <authorList>
            <person name="Corre E."/>
            <person name="Pelletier E."/>
            <person name="Niang G."/>
            <person name="Scheremetjew M."/>
            <person name="Finn R."/>
            <person name="Kale V."/>
            <person name="Holt S."/>
            <person name="Cochrane G."/>
            <person name="Meng A."/>
            <person name="Brown T."/>
            <person name="Cohen L."/>
        </authorList>
    </citation>
    <scope>NUCLEOTIDE SEQUENCE</scope>
    <source>
        <strain evidence="12">NY070348D</strain>
    </source>
</reference>
<evidence type="ECO:0000256" key="3">
    <source>
        <dbReference type="ARBA" id="ARBA00022801"/>
    </source>
</evidence>
<evidence type="ECO:0000256" key="7">
    <source>
        <dbReference type="PROSITE-ProRule" id="PRU00552"/>
    </source>
</evidence>
<evidence type="ECO:0000256" key="2">
    <source>
        <dbReference type="ARBA" id="ARBA00022741"/>
    </source>
</evidence>
<dbReference type="GO" id="GO:0003676">
    <property type="term" value="F:nucleic acid binding"/>
    <property type="evidence" value="ECO:0007669"/>
    <property type="project" value="InterPro"/>
</dbReference>
<feature type="short sequence motif" description="Q motif" evidence="7">
    <location>
        <begin position="235"/>
        <end position="263"/>
    </location>
</feature>
<evidence type="ECO:0000259" key="11">
    <source>
        <dbReference type="PROSITE" id="PS51195"/>
    </source>
</evidence>
<evidence type="ECO:0000256" key="4">
    <source>
        <dbReference type="ARBA" id="ARBA00022806"/>
    </source>
</evidence>
<protein>
    <recommendedName>
        <fullName evidence="1">RNA helicase</fullName>
        <ecNumber evidence="1">3.6.4.13</ecNumber>
    </recommendedName>
</protein>
<dbReference type="PANTHER" id="PTHR47958">
    <property type="entry name" value="ATP-DEPENDENT RNA HELICASE DBP3"/>
    <property type="match status" value="1"/>
</dbReference>
<dbReference type="InterPro" id="IPR011545">
    <property type="entry name" value="DEAD/DEAH_box_helicase_dom"/>
</dbReference>
<dbReference type="SUPFAM" id="SSF52540">
    <property type="entry name" value="P-loop containing nucleoside triphosphate hydrolases"/>
    <property type="match status" value="1"/>
</dbReference>
<dbReference type="EMBL" id="HBHK01000805">
    <property type="protein sequence ID" value="CAD9662950.1"/>
    <property type="molecule type" value="Transcribed_RNA"/>
</dbReference>
<sequence length="848" mass="94568">MDKEDTAEVGGDNMDDDNDDEEDPLDAFMSDVTKTHGSIKQEDLKNLSAKKTDVTKQKSSEQVKMITLDEIMNNTRNEEADEDELGEEEFHKRFMEELKKKREKEDARAELADKVRNEQANEDYNSLEVSAQQLGKGDSSEDGIGLMAQDDGGHDIVLSSLKEKGPSALELLKEKNKKKELREVDHSKIDYMPFRKDFYVESPVVKAQTTENVAEIRKNLEITIRGAKPLLNPISEWSQAGLSEKIMNVLAHRGWDAPFPIQRQAIPAIMAGRDIIGVAKTGSGKTLAFILPMFRHILDQPPLGADDGPIALLLAPARELAVQIHSEVRKFSKVLSIRSVCCYGGVGVKDQINAVKRGAEVLVATPGRLIDLLCTNSGRLLSLQRVSYIVLDEADRMFDMGFEPQVMRVIRNTRPDRQIVLFSATFPPLVERVATSVLKHKPLIIVVGGRTKPSNDIRQFIEVRQPHDKFARLLQLLGEWYERGNILVFVKSQDTCDKLFQQLLQNGYRCLSLHGGKDQIDRDYTILDFKQKKQTLMVATSVAGRGLDVDNLCLVINYDVPNHLEDYIHRIGRTGRAGKTGNAYTFIAPDEERYAPDLVKALKDSGQEVPKQLVELNNSFREKIAKGEAKFRNSGYRGSGYSFKEDEKSDLAKQQDLLRKQHEVSLGLRDSVEDEPAPTTATDSTEKKTSGKTKETTSKDSSTPTAASAQEQALQKVRQLVGQMVNEESHQSSSSTSIGGAGSGSGNYFSKELDINSYPQQARYKITHRETLAKVTEYTGCAIISRGVFVPPGRNPNHGERALYLLIEGESEYDVSRAVAEINRILDETTRSIGLGRGGKSSHKYKVL</sequence>
<keyword evidence="3" id="KW-0378">Hydrolase</keyword>
<dbReference type="InterPro" id="IPR027417">
    <property type="entry name" value="P-loop_NTPase"/>
</dbReference>
<dbReference type="GO" id="GO:0003724">
    <property type="term" value="F:RNA helicase activity"/>
    <property type="evidence" value="ECO:0007669"/>
    <property type="project" value="UniProtKB-EC"/>
</dbReference>
<dbReference type="InterPro" id="IPR000629">
    <property type="entry name" value="RNA-helicase_DEAD-box_CS"/>
</dbReference>
<keyword evidence="2" id="KW-0547">Nucleotide-binding</keyword>
<evidence type="ECO:0000256" key="5">
    <source>
        <dbReference type="ARBA" id="ARBA00022840"/>
    </source>
</evidence>
<evidence type="ECO:0000313" key="12">
    <source>
        <dbReference type="EMBL" id="CAD9662950.1"/>
    </source>
</evidence>
<dbReference type="SMART" id="SM00490">
    <property type="entry name" value="HELICc"/>
    <property type="match status" value="1"/>
</dbReference>
<keyword evidence="4" id="KW-0347">Helicase</keyword>
<dbReference type="Pfam" id="PF00270">
    <property type="entry name" value="DEAD"/>
    <property type="match status" value="1"/>
</dbReference>
<gene>
    <name evidence="12" type="ORF">QSP1433_LOCUS498</name>
</gene>
<dbReference type="PROSITE" id="PS51192">
    <property type="entry name" value="HELICASE_ATP_BIND_1"/>
    <property type="match status" value="1"/>
</dbReference>
<evidence type="ECO:0000256" key="1">
    <source>
        <dbReference type="ARBA" id="ARBA00012552"/>
    </source>
</evidence>
<dbReference type="SMART" id="SM00487">
    <property type="entry name" value="DEXDc"/>
    <property type="match status" value="1"/>
</dbReference>
<feature type="region of interest" description="Disordered" evidence="8">
    <location>
        <begin position="1"/>
        <end position="39"/>
    </location>
</feature>
<evidence type="ECO:0000256" key="6">
    <source>
        <dbReference type="ARBA" id="ARBA00038511"/>
    </source>
</evidence>
<dbReference type="EC" id="3.6.4.13" evidence="1"/>
<feature type="region of interest" description="Disordered" evidence="8">
    <location>
        <begin position="663"/>
        <end position="713"/>
    </location>
</feature>
<organism evidence="12">
    <name type="scientific">Mucochytrium quahogii</name>
    <dbReference type="NCBI Taxonomy" id="96639"/>
    <lineage>
        <taxon>Eukaryota</taxon>
        <taxon>Sar</taxon>
        <taxon>Stramenopiles</taxon>
        <taxon>Bigyra</taxon>
        <taxon>Labyrinthulomycetes</taxon>
        <taxon>Thraustochytrida</taxon>
        <taxon>Thraustochytriidae</taxon>
        <taxon>Mucochytrium</taxon>
    </lineage>
</organism>
<dbReference type="PROSITE" id="PS00039">
    <property type="entry name" value="DEAD_ATP_HELICASE"/>
    <property type="match status" value="1"/>
</dbReference>
<feature type="compositionally biased region" description="Acidic residues" evidence="8">
    <location>
        <begin position="13"/>
        <end position="25"/>
    </location>
</feature>
<feature type="region of interest" description="Disordered" evidence="8">
    <location>
        <begin position="68"/>
        <end position="89"/>
    </location>
</feature>
<dbReference type="FunFam" id="3.40.50.300:FF:000079">
    <property type="entry name" value="probable ATP-dependent RNA helicase DDX17"/>
    <property type="match status" value="1"/>
</dbReference>
<dbReference type="GO" id="GO:0016787">
    <property type="term" value="F:hydrolase activity"/>
    <property type="evidence" value="ECO:0007669"/>
    <property type="project" value="UniProtKB-KW"/>
</dbReference>
<dbReference type="InterPro" id="IPR056149">
    <property type="entry name" value="PRP5/DDX46/KHDC4_KH"/>
</dbReference>
<dbReference type="GO" id="GO:0005524">
    <property type="term" value="F:ATP binding"/>
    <property type="evidence" value="ECO:0007669"/>
    <property type="project" value="UniProtKB-KW"/>
</dbReference>
<dbReference type="InterPro" id="IPR001650">
    <property type="entry name" value="Helicase_C-like"/>
</dbReference>
<dbReference type="PROSITE" id="PS51194">
    <property type="entry name" value="HELICASE_CTER"/>
    <property type="match status" value="1"/>
</dbReference>
<name>A0A7S2R7I9_9STRA</name>
<dbReference type="InterPro" id="IPR014001">
    <property type="entry name" value="Helicase_ATP-bd"/>
</dbReference>
<evidence type="ECO:0000256" key="8">
    <source>
        <dbReference type="SAM" id="MobiDB-lite"/>
    </source>
</evidence>
<feature type="compositionally biased region" description="Polar residues" evidence="8">
    <location>
        <begin position="704"/>
        <end position="713"/>
    </location>
</feature>
<evidence type="ECO:0000259" key="9">
    <source>
        <dbReference type="PROSITE" id="PS51192"/>
    </source>
</evidence>